<dbReference type="PANTHER" id="PTHR35797:SF1">
    <property type="entry name" value="PROTEASE"/>
    <property type="match status" value="1"/>
</dbReference>
<feature type="transmembrane region" description="Helical" evidence="2">
    <location>
        <begin position="190"/>
        <end position="208"/>
    </location>
</feature>
<dbReference type="InterPro" id="IPR003675">
    <property type="entry name" value="Rce1/LyrA-like_dom"/>
</dbReference>
<evidence type="ECO:0000256" key="2">
    <source>
        <dbReference type="SAM" id="Phobius"/>
    </source>
</evidence>
<comment type="caution">
    <text evidence="4">The sequence shown here is derived from an EMBL/GenBank/DDBJ whole genome shotgun (WGS) entry which is preliminary data.</text>
</comment>
<feature type="transmembrane region" description="Helical" evidence="2">
    <location>
        <begin position="20"/>
        <end position="40"/>
    </location>
</feature>
<feature type="transmembrane region" description="Helical" evidence="2">
    <location>
        <begin position="244"/>
        <end position="262"/>
    </location>
</feature>
<dbReference type="RefSeq" id="WP_256533826.1">
    <property type="nucleotide sequence ID" value="NZ_CP101824.1"/>
</dbReference>
<dbReference type="GO" id="GO:0004175">
    <property type="term" value="F:endopeptidase activity"/>
    <property type="evidence" value="ECO:0007669"/>
    <property type="project" value="UniProtKB-ARBA"/>
</dbReference>
<accession>A0ABD5NLZ6</accession>
<keyword evidence="4" id="KW-0378">Hydrolase</keyword>
<reference evidence="4 5" key="1">
    <citation type="journal article" date="2019" name="Int. J. Syst. Evol. Microbiol.">
        <title>The Global Catalogue of Microorganisms (GCM) 10K type strain sequencing project: providing services to taxonomists for standard genome sequencing and annotation.</title>
        <authorList>
            <consortium name="The Broad Institute Genomics Platform"/>
            <consortium name="The Broad Institute Genome Sequencing Center for Infectious Disease"/>
            <person name="Wu L."/>
            <person name="Ma J."/>
        </authorList>
    </citation>
    <scope>NUCLEOTIDE SEQUENCE [LARGE SCALE GENOMIC DNA]</scope>
    <source>
        <strain evidence="4 5">IBRC-M 10256</strain>
    </source>
</reference>
<feature type="transmembrane region" description="Helical" evidence="2">
    <location>
        <begin position="122"/>
        <end position="144"/>
    </location>
</feature>
<dbReference type="GO" id="GO:0080120">
    <property type="term" value="P:CAAX-box protein maturation"/>
    <property type="evidence" value="ECO:0007669"/>
    <property type="project" value="UniProtKB-ARBA"/>
</dbReference>
<feature type="transmembrane region" description="Helical" evidence="2">
    <location>
        <begin position="88"/>
        <end position="110"/>
    </location>
</feature>
<keyword evidence="2" id="KW-0472">Membrane</keyword>
<dbReference type="Pfam" id="PF02517">
    <property type="entry name" value="Rce1-like"/>
    <property type="match status" value="1"/>
</dbReference>
<evidence type="ECO:0000256" key="1">
    <source>
        <dbReference type="SAM" id="MobiDB-lite"/>
    </source>
</evidence>
<keyword evidence="5" id="KW-1185">Reference proteome</keyword>
<feature type="transmembrane region" description="Helical" evidence="2">
    <location>
        <begin position="55"/>
        <end position="76"/>
    </location>
</feature>
<feature type="transmembrane region" description="Helical" evidence="2">
    <location>
        <begin position="215"/>
        <end position="238"/>
    </location>
</feature>
<dbReference type="EMBL" id="JBHSAQ010000002">
    <property type="protein sequence ID" value="MFC3957599.1"/>
    <property type="molecule type" value="Genomic_DNA"/>
</dbReference>
<evidence type="ECO:0000313" key="5">
    <source>
        <dbReference type="Proteomes" id="UP001595846"/>
    </source>
</evidence>
<evidence type="ECO:0000259" key="3">
    <source>
        <dbReference type="Pfam" id="PF02517"/>
    </source>
</evidence>
<dbReference type="InterPro" id="IPR042150">
    <property type="entry name" value="MmRce1-like"/>
</dbReference>
<name>A0ABD5NLZ6_9EURY</name>
<sequence>MVLDLSEFRSRIDRHRVPAFLLAVYGWSWGWDAVYFSFGWWETLPVYINSFPRQWGLPIGALVVVWASDVPLREWLGRVLRWRLHPGLYLGALALPVFVTNVQPALAALGGGTLRYSPPAPLSLLLGFFLLNVVLFGGVEEFGWRGFLQRQFQGHLSVFSAGLAVGVLWWAWHLPLFLGHPNFAADPLFLFQYTTFVLGASTVLGALVNATDGGVLPAVGMHAAINVGAVLAGSGGILEGVVPLALVVGSGAWWLLAAVLVARYGRSMIPGSALQPLSEPSDRSDPSRRSASRSVQTRR</sequence>
<dbReference type="GeneID" id="73902967"/>
<gene>
    <name evidence="4" type="ORF">ACFOUR_04320</name>
</gene>
<evidence type="ECO:0000313" key="4">
    <source>
        <dbReference type="EMBL" id="MFC3957599.1"/>
    </source>
</evidence>
<dbReference type="PANTHER" id="PTHR35797">
    <property type="entry name" value="PROTEASE-RELATED"/>
    <property type="match status" value="1"/>
</dbReference>
<proteinExistence type="predicted"/>
<dbReference type="EC" id="3.4.-.-" evidence="4"/>
<protein>
    <submittedName>
        <fullName evidence="4">CPBP family intramembrane glutamic endopeptidase</fullName>
        <ecNumber evidence="4">3.4.-.-</ecNumber>
    </submittedName>
</protein>
<keyword evidence="2" id="KW-0812">Transmembrane</keyword>
<feature type="region of interest" description="Disordered" evidence="1">
    <location>
        <begin position="274"/>
        <end position="299"/>
    </location>
</feature>
<dbReference type="AlphaFoldDB" id="A0ABD5NLZ6"/>
<feature type="domain" description="CAAX prenyl protease 2/Lysostaphin resistance protein A-like" evidence="3">
    <location>
        <begin position="125"/>
        <end position="227"/>
    </location>
</feature>
<dbReference type="Proteomes" id="UP001595846">
    <property type="component" value="Unassembled WGS sequence"/>
</dbReference>
<organism evidence="4 5">
    <name type="scientific">Halovivax cerinus</name>
    <dbReference type="NCBI Taxonomy" id="1487865"/>
    <lineage>
        <taxon>Archaea</taxon>
        <taxon>Methanobacteriati</taxon>
        <taxon>Methanobacteriota</taxon>
        <taxon>Stenosarchaea group</taxon>
        <taxon>Halobacteria</taxon>
        <taxon>Halobacteriales</taxon>
        <taxon>Natrialbaceae</taxon>
        <taxon>Halovivax</taxon>
    </lineage>
</organism>
<feature type="transmembrane region" description="Helical" evidence="2">
    <location>
        <begin position="156"/>
        <end position="178"/>
    </location>
</feature>
<keyword evidence="2" id="KW-1133">Transmembrane helix</keyword>